<dbReference type="PROSITE" id="PS50005">
    <property type="entry name" value="TPR"/>
    <property type="match status" value="3"/>
</dbReference>
<dbReference type="Pfam" id="PF13414">
    <property type="entry name" value="TPR_11"/>
    <property type="match status" value="1"/>
</dbReference>
<protein>
    <submittedName>
        <fullName evidence="3">Tetratricopeptide repeat protein</fullName>
    </submittedName>
</protein>
<organism evidence="3 4">
    <name type="scientific">Notoacmeibacter ruber</name>
    <dbReference type="NCBI Taxonomy" id="2670375"/>
    <lineage>
        <taxon>Bacteria</taxon>
        <taxon>Pseudomonadati</taxon>
        <taxon>Pseudomonadota</taxon>
        <taxon>Alphaproteobacteria</taxon>
        <taxon>Hyphomicrobiales</taxon>
        <taxon>Notoacmeibacteraceae</taxon>
        <taxon>Notoacmeibacter</taxon>
    </lineage>
</organism>
<dbReference type="SUPFAM" id="SSF48452">
    <property type="entry name" value="TPR-like"/>
    <property type="match status" value="1"/>
</dbReference>
<feature type="repeat" description="TPR" evidence="1">
    <location>
        <begin position="440"/>
        <end position="473"/>
    </location>
</feature>
<comment type="caution">
    <text evidence="3">The sequence shown here is derived from an EMBL/GenBank/DDBJ whole genome shotgun (WGS) entry which is preliminary data.</text>
</comment>
<evidence type="ECO:0000313" key="4">
    <source>
        <dbReference type="Proteomes" id="UP000281094"/>
    </source>
</evidence>
<dbReference type="AlphaFoldDB" id="A0A3L7J9Y4"/>
<feature type="region of interest" description="Disordered" evidence="2">
    <location>
        <begin position="583"/>
        <end position="618"/>
    </location>
</feature>
<dbReference type="EMBL" id="RCWN01000001">
    <property type="protein sequence ID" value="RLQ87426.1"/>
    <property type="molecule type" value="Genomic_DNA"/>
</dbReference>
<reference evidence="3 4" key="1">
    <citation type="submission" date="2018-10" db="EMBL/GenBank/DDBJ databases">
        <title>Notoacmeibacter sp. M2BS9Y-3-1, whole genome shotgun sequence.</title>
        <authorList>
            <person name="Tuo L."/>
        </authorList>
    </citation>
    <scope>NUCLEOTIDE SEQUENCE [LARGE SCALE GENOMIC DNA]</scope>
    <source>
        <strain evidence="3 4">M2BS9Y-3-1</strain>
    </source>
</reference>
<evidence type="ECO:0000256" key="2">
    <source>
        <dbReference type="SAM" id="MobiDB-lite"/>
    </source>
</evidence>
<keyword evidence="4" id="KW-1185">Reference proteome</keyword>
<dbReference type="Pfam" id="PF00515">
    <property type="entry name" value="TPR_1"/>
    <property type="match status" value="1"/>
</dbReference>
<sequence>MAGLIWKMGQSMTSWHSLRRKAFPLLLSALVGMGWAMADQTHVLAAATGKGDDQRVEVRSQAGAFLAAQIASEEGDLDRSIDYLRKALSFDPGETKLRVNLMMMLLARGKFDEAIAEAERLKAVPEAERFARLTLGVEAMRGKNFKRVSSILDGHADGDDLERLTQGVLGAWAKAGNGDVDGALSGLEALDAQPWYDPFTTLHAALIADLHNRPEADDLYRSLLDDDQAAAGAPDIWVQGVASYASWLIRDGRKDFARSVISSGEAVAPQFIEFAELRKKLSAGKRPERFVKSVREGAGIYLYDLGMVLNRPGSEALTRIYLQLARALAPQNGTILVQLGLTEERLDFPRRAIEYYDQVPNSSPLRRIADLQSGLALADAEDYDSAEKSLKDAIERDPSEPRAYLALGDIYARTEQFAEAAGLYDQAINALQESGEEADWNFYYRRGMAYERLKEWDKAEPDFRRALQLEPDRPEVLNYLGYSLVDRNEKLDEGLNLIRKAVDARPDAGFIVDSLGWAYYRLGRYEDAVRELERAIALIPEDPTVNDHLGDAYWQVGRKLEAHYQWNAALAAVEAMEKPDEKLRAAIQEKQADGLPDEAPSQKADASEATAEPEAAAN</sequence>
<dbReference type="InterPro" id="IPR011990">
    <property type="entry name" value="TPR-like_helical_dom_sf"/>
</dbReference>
<dbReference type="PANTHER" id="PTHR12558:SF13">
    <property type="entry name" value="CELL DIVISION CYCLE PROTEIN 27 HOMOLOG"/>
    <property type="match status" value="1"/>
</dbReference>
<dbReference type="Proteomes" id="UP000281094">
    <property type="component" value="Unassembled WGS sequence"/>
</dbReference>
<proteinExistence type="predicted"/>
<evidence type="ECO:0000313" key="3">
    <source>
        <dbReference type="EMBL" id="RLQ87426.1"/>
    </source>
</evidence>
<gene>
    <name evidence="3" type="ORF">D8780_03605</name>
</gene>
<feature type="repeat" description="TPR" evidence="1">
    <location>
        <begin position="509"/>
        <end position="542"/>
    </location>
</feature>
<dbReference type="Gene3D" id="1.25.40.10">
    <property type="entry name" value="Tetratricopeptide repeat domain"/>
    <property type="match status" value="3"/>
</dbReference>
<dbReference type="Pfam" id="PF13432">
    <property type="entry name" value="TPR_16"/>
    <property type="match status" value="1"/>
</dbReference>
<dbReference type="Pfam" id="PF13429">
    <property type="entry name" value="TPR_15"/>
    <property type="match status" value="1"/>
</dbReference>
<dbReference type="SMART" id="SM00028">
    <property type="entry name" value="TPR"/>
    <property type="match status" value="5"/>
</dbReference>
<dbReference type="InterPro" id="IPR019734">
    <property type="entry name" value="TPR_rpt"/>
</dbReference>
<dbReference type="PANTHER" id="PTHR12558">
    <property type="entry name" value="CELL DIVISION CYCLE 16,23,27"/>
    <property type="match status" value="1"/>
</dbReference>
<accession>A0A3L7J9Y4</accession>
<keyword evidence="1" id="KW-0802">TPR repeat</keyword>
<feature type="compositionally biased region" description="Low complexity" evidence="2">
    <location>
        <begin position="607"/>
        <end position="618"/>
    </location>
</feature>
<evidence type="ECO:0000256" key="1">
    <source>
        <dbReference type="PROSITE-ProRule" id="PRU00339"/>
    </source>
</evidence>
<dbReference type="PROSITE" id="PS50293">
    <property type="entry name" value="TPR_REGION"/>
    <property type="match status" value="1"/>
</dbReference>
<name>A0A3L7J9Y4_9HYPH</name>
<feature type="repeat" description="TPR" evidence="1">
    <location>
        <begin position="401"/>
        <end position="434"/>
    </location>
</feature>